<organism evidence="3 4">
    <name type="scientific">Enteractinococcus fodinae</name>
    <dbReference type="NCBI Taxonomy" id="684663"/>
    <lineage>
        <taxon>Bacteria</taxon>
        <taxon>Bacillati</taxon>
        <taxon>Actinomycetota</taxon>
        <taxon>Actinomycetes</taxon>
        <taxon>Micrococcales</taxon>
        <taxon>Micrococcaceae</taxon>
    </lineage>
</organism>
<sequence length="368" mass="40608">MARVTKLGETLGTLRNIAIAMLSAITILGALGILAAINGWWVLVAALLFGGLIASVLSLLLIARYVTHHARTGEQRTKTVVQKLSARVKQGMRRQDEARARLDDNFAELSQSLSELQKTLTNTQDLSRKGLQTLDDEVSELDKGVQRLAKTNRQQLTHAIRDSTRQTESLVHIYQRYPEVKLPMPSTGGFAIDSQALAHLLAVVEERRPRRILELGSGTSTVWLGYLCQSIGGKLVSLDHLEHYLGLTRGAVDRHNLNDVIDTRLAPLEPTECDGKNFDWYSLAAMDDLSDIDMLIVDGPPAATGPQARYPSLPKLVHHLAPQATVILDDAHRDDEAGIVDAWLEAYPEFQHIEKGTSRLAVLERSGQ</sequence>
<reference evidence="3 4" key="1">
    <citation type="submission" date="2023-07" db="EMBL/GenBank/DDBJ databases">
        <title>Sequencing the genomes of 1000 actinobacteria strains.</title>
        <authorList>
            <person name="Klenk H.-P."/>
        </authorList>
    </citation>
    <scope>NUCLEOTIDE SEQUENCE [LARGE SCALE GENOMIC DNA]</scope>
    <source>
        <strain evidence="3 4">DSM 22966</strain>
    </source>
</reference>
<proteinExistence type="predicted"/>
<comment type="caution">
    <text evidence="3">The sequence shown here is derived from an EMBL/GenBank/DDBJ whole genome shotgun (WGS) entry which is preliminary data.</text>
</comment>
<dbReference type="InterPro" id="IPR029063">
    <property type="entry name" value="SAM-dependent_MTases_sf"/>
</dbReference>
<accession>A0ABU2B0G7</accession>
<dbReference type="Pfam" id="PF13578">
    <property type="entry name" value="Methyltransf_24"/>
    <property type="match status" value="1"/>
</dbReference>
<keyword evidence="4" id="KW-1185">Reference proteome</keyword>
<dbReference type="EMBL" id="JAVDYJ010000001">
    <property type="protein sequence ID" value="MDR7346901.1"/>
    <property type="molecule type" value="Genomic_DNA"/>
</dbReference>
<feature type="coiled-coil region" evidence="1">
    <location>
        <begin position="99"/>
        <end position="126"/>
    </location>
</feature>
<name>A0ABU2B0G7_9MICC</name>
<feature type="transmembrane region" description="Helical" evidence="2">
    <location>
        <begin position="40"/>
        <end position="66"/>
    </location>
</feature>
<evidence type="ECO:0000313" key="4">
    <source>
        <dbReference type="Proteomes" id="UP001183794"/>
    </source>
</evidence>
<evidence type="ECO:0000313" key="3">
    <source>
        <dbReference type="EMBL" id="MDR7346901.1"/>
    </source>
</evidence>
<protein>
    <submittedName>
        <fullName evidence="3">O-methyltransferase YrrM</fullName>
    </submittedName>
</protein>
<feature type="transmembrane region" description="Helical" evidence="2">
    <location>
        <begin position="12"/>
        <end position="34"/>
    </location>
</feature>
<keyword evidence="2" id="KW-0472">Membrane</keyword>
<keyword evidence="1" id="KW-0175">Coiled coil</keyword>
<dbReference type="SUPFAM" id="SSF53335">
    <property type="entry name" value="S-adenosyl-L-methionine-dependent methyltransferases"/>
    <property type="match status" value="1"/>
</dbReference>
<keyword evidence="2" id="KW-0812">Transmembrane</keyword>
<dbReference type="RefSeq" id="WP_310172443.1">
    <property type="nucleotide sequence ID" value="NZ_BAABHE010000002.1"/>
</dbReference>
<dbReference type="Gene3D" id="3.40.50.150">
    <property type="entry name" value="Vaccinia Virus protein VP39"/>
    <property type="match status" value="1"/>
</dbReference>
<dbReference type="Proteomes" id="UP001183794">
    <property type="component" value="Unassembled WGS sequence"/>
</dbReference>
<evidence type="ECO:0000256" key="2">
    <source>
        <dbReference type="SAM" id="Phobius"/>
    </source>
</evidence>
<evidence type="ECO:0000256" key="1">
    <source>
        <dbReference type="SAM" id="Coils"/>
    </source>
</evidence>
<gene>
    <name evidence="3" type="ORF">J2S62_001158</name>
</gene>
<keyword evidence="2" id="KW-1133">Transmembrane helix</keyword>